<reference evidence="2" key="1">
    <citation type="journal article" date="2019" name="Int. J. Syst. Evol. Microbiol.">
        <title>The Global Catalogue of Microorganisms (GCM) 10K type strain sequencing project: providing services to taxonomists for standard genome sequencing and annotation.</title>
        <authorList>
            <consortium name="The Broad Institute Genomics Platform"/>
            <consortium name="The Broad Institute Genome Sequencing Center for Infectious Disease"/>
            <person name="Wu L."/>
            <person name="Ma J."/>
        </authorList>
    </citation>
    <scope>NUCLEOTIDE SEQUENCE [LARGE SCALE GENOMIC DNA]</scope>
    <source>
        <strain evidence="2">CCUG 61948</strain>
    </source>
</reference>
<proteinExistence type="predicted"/>
<dbReference type="Proteomes" id="UP001597012">
    <property type="component" value="Unassembled WGS sequence"/>
</dbReference>
<keyword evidence="2" id="KW-1185">Reference proteome</keyword>
<name>A0ABW3AZW7_9FLAO</name>
<protein>
    <submittedName>
        <fullName evidence="1">Uncharacterized protein</fullName>
    </submittedName>
</protein>
<gene>
    <name evidence="1" type="ORF">ACFQZJ_01485</name>
</gene>
<dbReference type="EMBL" id="JBHTHY010000003">
    <property type="protein sequence ID" value="MFD0796116.1"/>
    <property type="molecule type" value="Genomic_DNA"/>
</dbReference>
<accession>A0ABW3AZW7</accession>
<comment type="caution">
    <text evidence="1">The sequence shown here is derived from an EMBL/GenBank/DDBJ whole genome shotgun (WGS) entry which is preliminary data.</text>
</comment>
<dbReference type="RefSeq" id="WP_379931790.1">
    <property type="nucleotide sequence ID" value="NZ_JBHTHY010000003.1"/>
</dbReference>
<sequence length="49" mass="5324">MESQLNPDYVPGFGKEGVKPNKIKTFVIDVYHRCGDLAKVAAAIDFAGI</sequence>
<evidence type="ECO:0000313" key="1">
    <source>
        <dbReference type="EMBL" id="MFD0796116.1"/>
    </source>
</evidence>
<organism evidence="1 2">
    <name type="scientific">Maribacter chungangensis</name>
    <dbReference type="NCBI Taxonomy" id="1069117"/>
    <lineage>
        <taxon>Bacteria</taxon>
        <taxon>Pseudomonadati</taxon>
        <taxon>Bacteroidota</taxon>
        <taxon>Flavobacteriia</taxon>
        <taxon>Flavobacteriales</taxon>
        <taxon>Flavobacteriaceae</taxon>
        <taxon>Maribacter</taxon>
    </lineage>
</organism>
<evidence type="ECO:0000313" key="2">
    <source>
        <dbReference type="Proteomes" id="UP001597012"/>
    </source>
</evidence>